<gene>
    <name evidence="1" type="ORF">M5D96_007648</name>
</gene>
<organism evidence="1 2">
    <name type="scientific">Drosophila gunungcola</name>
    <name type="common">fruit fly</name>
    <dbReference type="NCBI Taxonomy" id="103775"/>
    <lineage>
        <taxon>Eukaryota</taxon>
        <taxon>Metazoa</taxon>
        <taxon>Ecdysozoa</taxon>
        <taxon>Arthropoda</taxon>
        <taxon>Hexapoda</taxon>
        <taxon>Insecta</taxon>
        <taxon>Pterygota</taxon>
        <taxon>Neoptera</taxon>
        <taxon>Endopterygota</taxon>
        <taxon>Diptera</taxon>
        <taxon>Brachycera</taxon>
        <taxon>Muscomorpha</taxon>
        <taxon>Ephydroidea</taxon>
        <taxon>Drosophilidae</taxon>
        <taxon>Drosophila</taxon>
        <taxon>Sophophora</taxon>
    </lineage>
</organism>
<comment type="caution">
    <text evidence="1">The sequence shown here is derived from an EMBL/GenBank/DDBJ whole genome shotgun (WGS) entry which is preliminary data.</text>
</comment>
<protein>
    <submittedName>
        <fullName evidence="1">Uncharacterized protein</fullName>
    </submittedName>
</protein>
<evidence type="ECO:0000313" key="2">
    <source>
        <dbReference type="Proteomes" id="UP001059596"/>
    </source>
</evidence>
<evidence type="ECO:0000313" key="1">
    <source>
        <dbReference type="EMBL" id="KAI8038944.1"/>
    </source>
</evidence>
<dbReference type="AlphaFoldDB" id="A0A9Q0BPF6"/>
<reference evidence="1" key="1">
    <citation type="journal article" date="2023" name="Genome Biol. Evol.">
        <title>Long-read-based Genome Assembly of Drosophila gunungcola Reveals Fewer Chemosensory Genes in Flower-breeding Species.</title>
        <authorList>
            <person name="Negi A."/>
            <person name="Liao B.Y."/>
            <person name="Yeh S.D."/>
        </authorList>
    </citation>
    <scope>NUCLEOTIDE SEQUENCE</scope>
    <source>
        <strain evidence="1">Sukarami</strain>
    </source>
</reference>
<name>A0A9Q0BPF6_9MUSC</name>
<dbReference type="Proteomes" id="UP001059596">
    <property type="component" value="Unassembled WGS sequence"/>
</dbReference>
<keyword evidence="2" id="KW-1185">Reference proteome</keyword>
<sequence>MRLKKNKVRGKEPWIQLESWILDQQSPIIISGHMQKYVYK</sequence>
<proteinExistence type="predicted"/>
<accession>A0A9Q0BPF6</accession>
<dbReference type="EMBL" id="JAMKOV010000006">
    <property type="protein sequence ID" value="KAI8038944.1"/>
    <property type="molecule type" value="Genomic_DNA"/>
</dbReference>